<evidence type="ECO:0000256" key="2">
    <source>
        <dbReference type="ARBA" id="ARBA00004141"/>
    </source>
</evidence>
<keyword evidence="4" id="KW-0597">Phosphoprotein</keyword>
<dbReference type="InterPro" id="IPR004358">
    <property type="entry name" value="Sig_transdc_His_kin-like_C"/>
</dbReference>
<dbReference type="InterPro" id="IPR003661">
    <property type="entry name" value="HisK_dim/P_dom"/>
</dbReference>
<dbReference type="CDD" id="cd12914">
    <property type="entry name" value="PDC1_DGC_like"/>
    <property type="match status" value="1"/>
</dbReference>
<keyword evidence="11" id="KW-0902">Two-component regulatory system</keyword>
<accession>A0ABN7YCC9</accession>
<keyword evidence="6 13" id="KW-0812">Transmembrane</keyword>
<name>A0ABN7YCC9_9BURK</name>
<dbReference type="InterPro" id="IPR003594">
    <property type="entry name" value="HATPase_dom"/>
</dbReference>
<comment type="subcellular location">
    <subcellularLocation>
        <location evidence="2">Membrane</location>
        <topology evidence="2">Multi-pass membrane protein</topology>
    </subcellularLocation>
</comment>
<dbReference type="InterPro" id="IPR013656">
    <property type="entry name" value="PAS_4"/>
</dbReference>
<dbReference type="SMART" id="SM00091">
    <property type="entry name" value="PAS"/>
    <property type="match status" value="1"/>
</dbReference>
<dbReference type="Pfam" id="PF00512">
    <property type="entry name" value="HisKA"/>
    <property type="match status" value="1"/>
</dbReference>
<keyword evidence="16" id="KW-1185">Reference proteome</keyword>
<feature type="domain" description="Histidine kinase" evidence="14">
    <location>
        <begin position="398"/>
        <end position="611"/>
    </location>
</feature>
<dbReference type="InterPro" id="IPR036097">
    <property type="entry name" value="HisK_dim/P_sf"/>
</dbReference>
<evidence type="ECO:0000256" key="3">
    <source>
        <dbReference type="ARBA" id="ARBA00012438"/>
    </source>
</evidence>
<dbReference type="CDD" id="cd12915">
    <property type="entry name" value="PDC2_DGC_like"/>
    <property type="match status" value="1"/>
</dbReference>
<organism evidence="15 16">
    <name type="scientific">Cupriavidus pinatubonensis</name>
    <dbReference type="NCBI Taxonomy" id="248026"/>
    <lineage>
        <taxon>Bacteria</taxon>
        <taxon>Pseudomonadati</taxon>
        <taxon>Pseudomonadota</taxon>
        <taxon>Betaproteobacteria</taxon>
        <taxon>Burkholderiales</taxon>
        <taxon>Burkholderiaceae</taxon>
        <taxon>Cupriavidus</taxon>
    </lineage>
</organism>
<feature type="transmembrane region" description="Helical" evidence="13">
    <location>
        <begin position="220"/>
        <end position="237"/>
    </location>
</feature>
<dbReference type="SMART" id="SM00387">
    <property type="entry name" value="HATPase_c"/>
    <property type="match status" value="1"/>
</dbReference>
<dbReference type="SUPFAM" id="SSF55874">
    <property type="entry name" value="ATPase domain of HSP90 chaperone/DNA topoisomerase II/histidine kinase"/>
    <property type="match status" value="1"/>
</dbReference>
<dbReference type="PANTHER" id="PTHR42878:SF7">
    <property type="entry name" value="SENSOR HISTIDINE KINASE GLRK"/>
    <property type="match status" value="1"/>
</dbReference>
<dbReference type="PANTHER" id="PTHR42878">
    <property type="entry name" value="TWO-COMPONENT HISTIDINE KINASE"/>
    <property type="match status" value="1"/>
</dbReference>
<keyword evidence="9" id="KW-0067">ATP-binding</keyword>
<reference evidence="15 16" key="1">
    <citation type="submission" date="2021-08" db="EMBL/GenBank/DDBJ databases">
        <authorList>
            <person name="Peeters C."/>
        </authorList>
    </citation>
    <scope>NUCLEOTIDE SEQUENCE [LARGE SCALE GENOMIC DNA]</scope>
    <source>
        <strain evidence="15 16">LMG 23994</strain>
    </source>
</reference>
<keyword evidence="8" id="KW-0418">Kinase</keyword>
<evidence type="ECO:0000256" key="8">
    <source>
        <dbReference type="ARBA" id="ARBA00022777"/>
    </source>
</evidence>
<dbReference type="CDD" id="cd00075">
    <property type="entry name" value="HATPase"/>
    <property type="match status" value="1"/>
</dbReference>
<evidence type="ECO:0000256" key="6">
    <source>
        <dbReference type="ARBA" id="ARBA00022692"/>
    </source>
</evidence>
<evidence type="ECO:0000256" key="5">
    <source>
        <dbReference type="ARBA" id="ARBA00022679"/>
    </source>
</evidence>
<evidence type="ECO:0000256" key="4">
    <source>
        <dbReference type="ARBA" id="ARBA00022553"/>
    </source>
</evidence>
<dbReference type="SUPFAM" id="SSF55785">
    <property type="entry name" value="PYP-like sensor domain (PAS domain)"/>
    <property type="match status" value="1"/>
</dbReference>
<dbReference type="PROSITE" id="PS50109">
    <property type="entry name" value="HIS_KIN"/>
    <property type="match status" value="1"/>
</dbReference>
<proteinExistence type="predicted"/>
<dbReference type="EC" id="2.7.13.3" evidence="3"/>
<evidence type="ECO:0000256" key="9">
    <source>
        <dbReference type="ARBA" id="ARBA00022840"/>
    </source>
</evidence>
<dbReference type="EMBL" id="CAJZAF010000007">
    <property type="protein sequence ID" value="CAG9169837.1"/>
    <property type="molecule type" value="Genomic_DNA"/>
</dbReference>
<dbReference type="InterPro" id="IPR000014">
    <property type="entry name" value="PAS"/>
</dbReference>
<evidence type="ECO:0000256" key="7">
    <source>
        <dbReference type="ARBA" id="ARBA00022741"/>
    </source>
</evidence>
<dbReference type="PRINTS" id="PR00344">
    <property type="entry name" value="BCTRLSENSOR"/>
</dbReference>
<evidence type="ECO:0000313" key="15">
    <source>
        <dbReference type="EMBL" id="CAG9169837.1"/>
    </source>
</evidence>
<dbReference type="Gene3D" id="1.10.287.130">
    <property type="match status" value="1"/>
</dbReference>
<dbReference type="Gene3D" id="3.30.450.20">
    <property type="entry name" value="PAS domain"/>
    <property type="match status" value="3"/>
</dbReference>
<keyword evidence="7" id="KW-0547">Nucleotide-binding</keyword>
<dbReference type="InterPro" id="IPR050351">
    <property type="entry name" value="BphY/WalK/GraS-like"/>
</dbReference>
<dbReference type="Pfam" id="PF02518">
    <property type="entry name" value="HATPase_c"/>
    <property type="match status" value="1"/>
</dbReference>
<sequence length="611" mass="67109">MEADRIMSLVGGMVVERGIKLPLTHWLNDDEASEAFLQISILDEAGVLRTSTNPSFLPIDLSDREHFRIHVKRLKPALFVSKPLIGRVSGRWSVQLSKGIVTSSGRFLGVVVVSLDPLYLANIYKSVYLGKQGKINLIGTDDFVVRANWNDSETLPGQELPANSGIRQVIATSSEAVVMDKGATDGTEHIYGIRQLEGRNLAIVVGYGVDEALSNYRERLYVIIAIAIAFSSLVIVFQAKQVKAMRYLAAVADHEAAIKESLSEKKRHLRALFLAMPDGVAVFGRDGVIAEANTALCDLLSVSLGQLRGATQRDFLDWLYRGRDPSRQGCSAETLLWELNRPHPSGEFAALIEFDLPVSPAYDVRIVQAGNGSGTVLVLREVTDQLRHDRMKSYFVSMAAHELKAPLASIAGYADLLTAGIIPQGKRAELYHAIRSRVERLNLLLSDLLDLAQIEMRSIGDMVLHHEDVVNLVRETLAREFPGVARIRMTAATEPLPVMADRELLARAIRNLVENAIKYSEADTEVTVAVKVQAEGEVTVHVVDRGIGMTQDEARRAFDRFYRANRHDAAKGSGLGLSIVREIIALHHGQIVLKTQIGAGTTVSLRLPAAV</sequence>
<evidence type="ECO:0000256" key="11">
    <source>
        <dbReference type="ARBA" id="ARBA00023012"/>
    </source>
</evidence>
<dbReference type="GO" id="GO:0016740">
    <property type="term" value="F:transferase activity"/>
    <property type="evidence" value="ECO:0007669"/>
    <property type="project" value="UniProtKB-KW"/>
</dbReference>
<keyword evidence="10 13" id="KW-1133">Transmembrane helix</keyword>
<evidence type="ECO:0000259" key="14">
    <source>
        <dbReference type="PROSITE" id="PS50109"/>
    </source>
</evidence>
<dbReference type="RefSeq" id="WP_224001480.1">
    <property type="nucleotide sequence ID" value="NZ_CAJZAF010000007.1"/>
</dbReference>
<evidence type="ECO:0000256" key="12">
    <source>
        <dbReference type="ARBA" id="ARBA00023136"/>
    </source>
</evidence>
<evidence type="ECO:0000256" key="10">
    <source>
        <dbReference type="ARBA" id="ARBA00022989"/>
    </source>
</evidence>
<dbReference type="SUPFAM" id="SSF47384">
    <property type="entry name" value="Homodimeric domain of signal transducing histidine kinase"/>
    <property type="match status" value="1"/>
</dbReference>
<comment type="catalytic activity">
    <reaction evidence="1">
        <text>ATP + protein L-histidine = ADP + protein N-phospho-L-histidine.</text>
        <dbReference type="EC" id="2.7.13.3"/>
    </reaction>
</comment>
<evidence type="ECO:0000256" key="13">
    <source>
        <dbReference type="SAM" id="Phobius"/>
    </source>
</evidence>
<dbReference type="InterPro" id="IPR035965">
    <property type="entry name" value="PAS-like_dom_sf"/>
</dbReference>
<dbReference type="SMART" id="SM00388">
    <property type="entry name" value="HisKA"/>
    <property type="match status" value="1"/>
</dbReference>
<dbReference type="Proteomes" id="UP000701702">
    <property type="component" value="Unassembled WGS sequence"/>
</dbReference>
<dbReference type="Pfam" id="PF08448">
    <property type="entry name" value="PAS_4"/>
    <property type="match status" value="1"/>
</dbReference>
<keyword evidence="12 13" id="KW-0472">Membrane</keyword>
<dbReference type="InterPro" id="IPR036890">
    <property type="entry name" value="HATPase_C_sf"/>
</dbReference>
<keyword evidence="5 15" id="KW-0808">Transferase</keyword>
<dbReference type="InterPro" id="IPR005467">
    <property type="entry name" value="His_kinase_dom"/>
</dbReference>
<dbReference type="CDD" id="cd00082">
    <property type="entry name" value="HisKA"/>
    <property type="match status" value="1"/>
</dbReference>
<protein>
    <recommendedName>
        <fullName evidence="3">histidine kinase</fullName>
        <ecNumber evidence="3">2.7.13.3</ecNumber>
    </recommendedName>
</protein>
<dbReference type="Gene3D" id="3.30.565.10">
    <property type="entry name" value="Histidine kinase-like ATPase, C-terminal domain"/>
    <property type="match status" value="1"/>
</dbReference>
<comment type="caution">
    <text evidence="15">The sequence shown here is derived from an EMBL/GenBank/DDBJ whole genome shotgun (WGS) entry which is preliminary data.</text>
</comment>
<evidence type="ECO:0000256" key="1">
    <source>
        <dbReference type="ARBA" id="ARBA00000085"/>
    </source>
</evidence>
<gene>
    <name evidence="15" type="primary">sasA_7</name>
    <name evidence="15" type="ORF">LMG23994_01688</name>
</gene>
<evidence type="ECO:0000313" key="16">
    <source>
        <dbReference type="Proteomes" id="UP000701702"/>
    </source>
</evidence>